<keyword evidence="7" id="KW-0139">CF(1)</keyword>
<dbReference type="SUPFAM" id="SSF47928">
    <property type="entry name" value="N-terminal domain of the delta subunit of the F1F0-ATP synthase"/>
    <property type="match status" value="1"/>
</dbReference>
<keyword evidence="6 7" id="KW-0066">ATP synthesis</keyword>
<dbReference type="Pfam" id="PF00213">
    <property type="entry name" value="OSCP"/>
    <property type="match status" value="1"/>
</dbReference>
<sequence length="184" mass="21053">MPDSVAENYATALFETAVDKNRTETYMQQLQAFMETISISSDLIKALMSPVISMDEKKRVIRRIFSDICDEEIINFIDIIIKNRRLNRLDDIVKQYAHLYHRHAGILEVRAITARPLNPDIMAMLKEQLEKTYDKSAYIENIIDPSIIGGLRLEIDDRTIDRSIASRLSAIKSAARRLAANISI</sequence>
<dbReference type="OrthoDB" id="9802471at2"/>
<dbReference type="GO" id="GO:0046933">
    <property type="term" value="F:proton-transporting ATP synthase activity, rotational mechanism"/>
    <property type="evidence" value="ECO:0007669"/>
    <property type="project" value="UniProtKB-UniRule"/>
</dbReference>
<gene>
    <name evidence="7" type="primary">atpH</name>
    <name evidence="8" type="ordered locus">Mahau_0390</name>
</gene>
<protein>
    <recommendedName>
        <fullName evidence="7">ATP synthase subunit delta</fullName>
    </recommendedName>
    <alternativeName>
        <fullName evidence="7">ATP synthase F(1) sector subunit delta</fullName>
    </alternativeName>
    <alternativeName>
        <fullName evidence="7">F-type ATPase subunit delta</fullName>
        <shortName evidence="7">F-ATPase subunit delta</shortName>
    </alternativeName>
</protein>
<dbReference type="HAMAP" id="MF_01416">
    <property type="entry name" value="ATP_synth_delta_bact"/>
    <property type="match status" value="1"/>
</dbReference>
<evidence type="ECO:0000313" key="9">
    <source>
        <dbReference type="Proteomes" id="UP000008457"/>
    </source>
</evidence>
<keyword evidence="3 7" id="KW-0375">Hydrogen ion transport</keyword>
<dbReference type="NCBIfam" id="TIGR01145">
    <property type="entry name" value="ATP_synt_delta"/>
    <property type="match status" value="1"/>
</dbReference>
<evidence type="ECO:0000256" key="2">
    <source>
        <dbReference type="ARBA" id="ARBA00022448"/>
    </source>
</evidence>
<dbReference type="HOGENOM" id="CLU_085114_1_1_9"/>
<dbReference type="STRING" id="697281.Mahau_0390"/>
<comment type="function">
    <text evidence="7">F(1)F(0) ATP synthase produces ATP from ADP in the presence of a proton or sodium gradient. F-type ATPases consist of two structural domains, F(1) containing the extramembraneous catalytic core and F(0) containing the membrane proton channel, linked together by a central stalk and a peripheral stalk. During catalysis, ATP synthesis in the catalytic domain of F(1) is coupled via a rotary mechanism of the central stalk subunits to proton translocation.</text>
</comment>
<dbReference type="GO" id="GO:0045259">
    <property type="term" value="C:proton-transporting ATP synthase complex"/>
    <property type="evidence" value="ECO:0007669"/>
    <property type="project" value="UniProtKB-KW"/>
</dbReference>
<dbReference type="PANTHER" id="PTHR11910">
    <property type="entry name" value="ATP SYNTHASE DELTA CHAIN"/>
    <property type="match status" value="1"/>
</dbReference>
<evidence type="ECO:0000256" key="3">
    <source>
        <dbReference type="ARBA" id="ARBA00022781"/>
    </source>
</evidence>
<dbReference type="eggNOG" id="COG0712">
    <property type="taxonomic scope" value="Bacteria"/>
</dbReference>
<comment type="subunit">
    <text evidence="7">F-type ATPases have 2 components, F(1) - the catalytic core - and F(0) - the membrane proton channel. F(1) has five subunits: alpha(3), beta(3), gamma(1), delta(1), epsilon(1). F(0) has three main subunits: a(1), b(2) and c(10-14). The alpha and beta chains form an alternating ring which encloses part of the gamma chain. F(1) is attached to F(0) by a central stalk formed by the gamma and epsilon chains, while a peripheral stalk is formed by the delta and b chains.</text>
</comment>
<dbReference type="Proteomes" id="UP000008457">
    <property type="component" value="Chromosome"/>
</dbReference>
<dbReference type="InterPro" id="IPR000711">
    <property type="entry name" value="ATPase_OSCP/dsu"/>
</dbReference>
<evidence type="ECO:0000256" key="7">
    <source>
        <dbReference type="HAMAP-Rule" id="MF_01416"/>
    </source>
</evidence>
<dbReference type="InterPro" id="IPR026015">
    <property type="entry name" value="ATP_synth_OSCP/delta_N_sf"/>
</dbReference>
<evidence type="ECO:0000313" key="8">
    <source>
        <dbReference type="EMBL" id="AEE95606.1"/>
    </source>
</evidence>
<comment type="similarity">
    <text evidence="7">Belongs to the ATPase delta chain family.</text>
</comment>
<dbReference type="GO" id="GO:0005886">
    <property type="term" value="C:plasma membrane"/>
    <property type="evidence" value="ECO:0007669"/>
    <property type="project" value="UniProtKB-SubCell"/>
</dbReference>
<proteinExistence type="inferred from homology"/>
<keyword evidence="5 7" id="KW-0472">Membrane</keyword>
<name>F3ZY81_MAHA5</name>
<evidence type="ECO:0000256" key="5">
    <source>
        <dbReference type="ARBA" id="ARBA00023136"/>
    </source>
</evidence>
<keyword evidence="2 7" id="KW-0813">Transport</keyword>
<keyword evidence="4 7" id="KW-0406">Ion transport</keyword>
<dbReference type="Gene3D" id="1.10.520.20">
    <property type="entry name" value="N-terminal domain of the delta subunit of the F1F0-ATP synthase"/>
    <property type="match status" value="1"/>
</dbReference>
<evidence type="ECO:0000256" key="4">
    <source>
        <dbReference type="ARBA" id="ARBA00023065"/>
    </source>
</evidence>
<organism evidence="8 9">
    <name type="scientific">Mahella australiensis (strain DSM 15567 / CIP 107919 / 50-1 BON)</name>
    <dbReference type="NCBI Taxonomy" id="697281"/>
    <lineage>
        <taxon>Bacteria</taxon>
        <taxon>Bacillati</taxon>
        <taxon>Bacillota</taxon>
        <taxon>Clostridia</taxon>
        <taxon>Thermoanaerobacterales</taxon>
        <taxon>Thermoanaerobacterales Family IV. Incertae Sedis</taxon>
        <taxon>Mahella</taxon>
    </lineage>
</organism>
<accession>F3ZY81</accession>
<evidence type="ECO:0000256" key="1">
    <source>
        <dbReference type="ARBA" id="ARBA00004370"/>
    </source>
</evidence>
<evidence type="ECO:0000256" key="6">
    <source>
        <dbReference type="ARBA" id="ARBA00023310"/>
    </source>
</evidence>
<comment type="subcellular location">
    <subcellularLocation>
        <location evidence="7">Cell membrane</location>
        <topology evidence="7">Peripheral membrane protein</topology>
    </subcellularLocation>
    <subcellularLocation>
        <location evidence="1">Membrane</location>
    </subcellularLocation>
</comment>
<dbReference type="AlphaFoldDB" id="F3ZY81"/>
<dbReference type="EMBL" id="CP002360">
    <property type="protein sequence ID" value="AEE95606.1"/>
    <property type="molecule type" value="Genomic_DNA"/>
</dbReference>
<comment type="function">
    <text evidence="7">This protein is part of the stalk that links CF(0) to CF(1). It either transmits conformational changes from CF(0) to CF(1) or is implicated in proton conduction.</text>
</comment>
<dbReference type="KEGG" id="mas:Mahau_0390"/>
<reference evidence="9" key="1">
    <citation type="submission" date="2010-11" db="EMBL/GenBank/DDBJ databases">
        <title>The complete genome of Mahella australiensis DSM 15567.</title>
        <authorList>
            <consortium name="US DOE Joint Genome Institute (JGI-PGF)"/>
            <person name="Lucas S."/>
            <person name="Copeland A."/>
            <person name="Lapidus A."/>
            <person name="Bruce D."/>
            <person name="Goodwin L."/>
            <person name="Pitluck S."/>
            <person name="Kyrpides N."/>
            <person name="Mavromatis K."/>
            <person name="Pagani I."/>
            <person name="Ivanova N."/>
            <person name="Teshima H."/>
            <person name="Brettin T."/>
            <person name="Detter J.C."/>
            <person name="Han C."/>
            <person name="Tapia R."/>
            <person name="Land M."/>
            <person name="Hauser L."/>
            <person name="Markowitz V."/>
            <person name="Cheng J.-F."/>
            <person name="Hugenholtz P."/>
            <person name="Woyke T."/>
            <person name="Wu D."/>
            <person name="Spring S."/>
            <person name="Pukall R."/>
            <person name="Steenblock K."/>
            <person name="Schneider S."/>
            <person name="Klenk H.-P."/>
            <person name="Eisen J.A."/>
        </authorList>
    </citation>
    <scope>NUCLEOTIDE SEQUENCE [LARGE SCALE GENOMIC DNA]</scope>
    <source>
        <strain evidence="9">DSM 15567 / CIP 107919 / 50-1 BON</strain>
    </source>
</reference>
<dbReference type="RefSeq" id="WP_013780039.1">
    <property type="nucleotide sequence ID" value="NC_015520.1"/>
</dbReference>
<dbReference type="PRINTS" id="PR00125">
    <property type="entry name" value="ATPASEDELTA"/>
</dbReference>
<keyword evidence="7" id="KW-1003">Cell membrane</keyword>
<reference evidence="8 9" key="2">
    <citation type="journal article" date="2011" name="Stand. Genomic Sci.">
        <title>Complete genome sequence of Mahella australiensis type strain (50-1 BON).</title>
        <authorList>
            <person name="Sikorski J."/>
            <person name="Teshima H."/>
            <person name="Nolan M."/>
            <person name="Lucas S."/>
            <person name="Hammon N."/>
            <person name="Deshpande S."/>
            <person name="Cheng J.F."/>
            <person name="Pitluck S."/>
            <person name="Liolios K."/>
            <person name="Pagani I."/>
            <person name="Ivanova N."/>
            <person name="Huntemann M."/>
            <person name="Mavromatis K."/>
            <person name="Ovchinikova G."/>
            <person name="Pati A."/>
            <person name="Tapia R."/>
            <person name="Han C."/>
            <person name="Goodwin L."/>
            <person name="Chen A."/>
            <person name="Palaniappan K."/>
            <person name="Land M."/>
            <person name="Hauser L."/>
            <person name="Ngatchou-Djao O.D."/>
            <person name="Rohde M."/>
            <person name="Pukall R."/>
            <person name="Spring S."/>
            <person name="Abt B."/>
            <person name="Goker M."/>
            <person name="Detter J.C."/>
            <person name="Woyke T."/>
            <person name="Bristow J."/>
            <person name="Markowitz V."/>
            <person name="Hugenholtz P."/>
            <person name="Eisen J.A."/>
            <person name="Kyrpides N.C."/>
            <person name="Klenk H.P."/>
            <person name="Lapidus A."/>
        </authorList>
    </citation>
    <scope>NUCLEOTIDE SEQUENCE [LARGE SCALE GENOMIC DNA]</scope>
    <source>
        <strain evidence="9">DSM 15567 / CIP 107919 / 50-1 BON</strain>
    </source>
</reference>
<keyword evidence="9" id="KW-1185">Reference proteome</keyword>